<dbReference type="Gene3D" id="2.130.10.10">
    <property type="entry name" value="YVTN repeat-like/Quinoprotein amine dehydrogenase"/>
    <property type="match status" value="4"/>
</dbReference>
<dbReference type="InterPro" id="IPR027417">
    <property type="entry name" value="P-loop_NTPase"/>
</dbReference>
<feature type="repeat" description="WD" evidence="3">
    <location>
        <begin position="975"/>
        <end position="1016"/>
    </location>
</feature>
<dbReference type="CDD" id="cd00200">
    <property type="entry name" value="WD40"/>
    <property type="match status" value="2"/>
</dbReference>
<feature type="domain" description="Novel STAND NTPase 1" evidence="5">
    <location>
        <begin position="222"/>
        <end position="700"/>
    </location>
</feature>
<evidence type="ECO:0000313" key="6">
    <source>
        <dbReference type="EMBL" id="EPJ41854.1"/>
    </source>
</evidence>
<keyword evidence="7" id="KW-1185">Reference proteome</keyword>
<name>S4NTY5_9ACTN</name>
<dbReference type="PROSITE" id="PS00678">
    <property type="entry name" value="WD_REPEATS_1"/>
    <property type="match status" value="2"/>
</dbReference>
<dbReference type="EMBL" id="AOPY01001294">
    <property type="protein sequence ID" value="EPJ41854.1"/>
    <property type="molecule type" value="Genomic_DNA"/>
</dbReference>
<feature type="compositionally biased region" description="Basic residues" evidence="4">
    <location>
        <begin position="1544"/>
        <end position="1553"/>
    </location>
</feature>
<feature type="compositionally biased region" description="Low complexity" evidence="4">
    <location>
        <begin position="1390"/>
        <end position="1404"/>
    </location>
</feature>
<dbReference type="Gene3D" id="2.40.10.120">
    <property type="match status" value="1"/>
</dbReference>
<feature type="repeat" description="WD" evidence="3">
    <location>
        <begin position="808"/>
        <end position="847"/>
    </location>
</feature>
<dbReference type="Proteomes" id="UP000015001">
    <property type="component" value="Unassembled WGS sequence"/>
</dbReference>
<dbReference type="PRINTS" id="PR00320">
    <property type="entry name" value="GPROTEINBRPT"/>
</dbReference>
<evidence type="ECO:0000259" key="5">
    <source>
        <dbReference type="Pfam" id="PF20703"/>
    </source>
</evidence>
<feature type="repeat" description="WD" evidence="3">
    <location>
        <begin position="932"/>
        <end position="974"/>
    </location>
</feature>
<dbReference type="SUPFAM" id="SSF50978">
    <property type="entry name" value="WD40 repeat-like"/>
    <property type="match status" value="2"/>
</dbReference>
<gene>
    <name evidence="6" type="ORF">STAFG_1092</name>
</gene>
<keyword evidence="2" id="KW-0677">Repeat</keyword>
<dbReference type="InterPro" id="IPR049052">
    <property type="entry name" value="nSTAND1"/>
</dbReference>
<feature type="repeat" description="WD" evidence="3">
    <location>
        <begin position="1020"/>
        <end position="1052"/>
    </location>
</feature>
<feature type="repeat" description="WD" evidence="3">
    <location>
        <begin position="1229"/>
        <end position="1260"/>
    </location>
</feature>
<protein>
    <submittedName>
        <fullName evidence="6">Putative WD repeat-containing protein</fullName>
    </submittedName>
</protein>
<dbReference type="Pfam" id="PF20703">
    <property type="entry name" value="nSTAND1"/>
    <property type="match status" value="1"/>
</dbReference>
<dbReference type="GO" id="GO:0043161">
    <property type="term" value="P:proteasome-mediated ubiquitin-dependent protein catabolic process"/>
    <property type="evidence" value="ECO:0007669"/>
    <property type="project" value="TreeGrafter"/>
</dbReference>
<feature type="repeat" description="WD" evidence="3">
    <location>
        <begin position="848"/>
        <end position="889"/>
    </location>
</feature>
<dbReference type="GO" id="GO:0043130">
    <property type="term" value="F:ubiquitin binding"/>
    <property type="evidence" value="ECO:0007669"/>
    <property type="project" value="TreeGrafter"/>
</dbReference>
<dbReference type="SUPFAM" id="SSF50494">
    <property type="entry name" value="Trypsin-like serine proteases"/>
    <property type="match status" value="1"/>
</dbReference>
<feature type="compositionally biased region" description="Acidic residues" evidence="4">
    <location>
        <begin position="317"/>
        <end position="332"/>
    </location>
</feature>
<dbReference type="SUPFAM" id="SSF52540">
    <property type="entry name" value="P-loop containing nucleoside triphosphate hydrolases"/>
    <property type="match status" value="1"/>
</dbReference>
<sequence>MARVAGPYEAGIVRVVGGDGGTMGTGFIASAGLVVTCAHVVVKAGAGPGQHVRLVRHSDGASWLGTVAEEWWGGEQDDDVAVLRVQEAPAEAALLLGSPDLSADRWLWTYGFPAAKPIDGMSGSCRVVGPAREHGYAVHVIESDQVTKGYSGAPVVDEKLGVVVGMVVSITAAREVVAGIGEKAKFPAPFDPGGRQGRTAFMIPAATIRQRCPELELRNRSPYRGLDVLENPDFYYGRTRAVEQLTDSLREHEIAVLVGNSGSGKSSLLRAGLHTALFRSSGVLADRLRCDMVPDADPLSALVQSLADGRPAHEAWVPEDELDDEPGAEDDAGSGGRNENTAHSAPEPSPAARETLGRLAEALTVDPTGTTDGATATVAFPDLREQAARRLRTMSPDAAAEVLAETVPTRLLLLVDQLERLYTACDQGTADHFVDILLALTRHGAAVGMALRADFYGRALRHTGLANALTKAQLTVLPMSHEELRQAIVMPARRQRRQVQGGLVERLIADVRGRPGALPLLQLTLEQLWKRDAHTGVLTLGSYLELGGDDIPVRHDARGGISRQGVAGAVYRAAEETWYKKLTAEERRVAPAVFLRLVATEKDFGDTAAAGGVLTARRAWLDEWDVTARSVIAKFVQARLLTLRSDPVSGQPAVEIAHEALLEAWPMLANLVSNHKKFAAWYGRDFAPAFQLWANHDRREEFLLPKPITEAARKWCEELPDLMAGPARAYVQASVERIEREQENAWRVRRTADESRSTLWATRALRHDEPKSALALALAAGRLEHPSPTALQALAEVAYRPGLRDELRFGHTAPVWAVAQRAGVLVTAAADKTVIVWDPVTHRTVRTLQGHSGHVRAVVLSADGRVAVSGSDDRTVIRWEVTTGRILGRYEGHQGAVLGVAVTPDGGRIVSASADGTAVVWDAPSGRTLHRLTGHRDVVAGVAVGGAEGAVTATCSSDGTVRLWDTLTGELRRTLTGHEGPVWTVAVDRLGRRAVSGSADRAVIVWNLGTGRPEGPPVPTVRHRAGVWGVAFGPDGRTVVSGAADHTVAVWDTAGRLLRSFEVGRAVNGVALDETAHVVFCAGDDHSVTAWRTGSGGNVFDLGSHRAAAGAVALSGDAGLAVVGCANGDLLVWNTVDRSSTRLESRGRQDPVVDVALSRDGLGVLTLSASGALVRRYTGQPARGPDDGARVHPATVVGMALSEDGRICLMATDEGAAYVGSPFGEPHWRRVHKRGVTCVAVDGTGDTLAAGDADGHVHVWTGPGHRHRLLEGRHSTGVRDVAVSGTGRSRSRPMARAGSLSGTRLGRAGAAPGRDRSHRACRRAEPRRRQGADADRRRRDDCPRSGHMGAPPPGRPGSTDLGIGAQRRRTVRTDGKGLRRTRRVGRRAGRCTTGAAPARPYARPGRGGGWAVRTRRRRGRGHDAVGPRRWGAGREMARPRVQRAGAVRGRHPGDRGVRGTAAARLGFPRRRAAHAQRSHGGGPLCRTDPRRPGGGLRFGRSPGDPLGRRAGRVRTQFPGAQRHGPCRRRQPRRTTGRLRFAGRQQHHLGRRDRRGPPPLRPRIGGSRHRAEPGRRAGRLRYRRRRGLSVQSGRRQPEGAGRSHGGGPGGRVLSGQPVRRVG</sequence>
<dbReference type="HOGENOM" id="CLU_243528_0_0_11"/>
<feature type="region of interest" description="Disordered" evidence="4">
    <location>
        <begin position="1267"/>
        <end position="1430"/>
    </location>
</feature>
<dbReference type="PROSITE" id="PS50294">
    <property type="entry name" value="WD_REPEATS_REGION"/>
    <property type="match status" value="5"/>
</dbReference>
<organism evidence="6 7">
    <name type="scientific">Streptomyces afghaniensis 772</name>
    <dbReference type="NCBI Taxonomy" id="1283301"/>
    <lineage>
        <taxon>Bacteria</taxon>
        <taxon>Bacillati</taxon>
        <taxon>Actinomycetota</taxon>
        <taxon>Actinomycetes</taxon>
        <taxon>Kitasatosporales</taxon>
        <taxon>Streptomycetaceae</taxon>
        <taxon>Streptomyces</taxon>
    </lineage>
</organism>
<evidence type="ECO:0000256" key="4">
    <source>
        <dbReference type="SAM" id="MobiDB-lite"/>
    </source>
</evidence>
<dbReference type="Pfam" id="PF13365">
    <property type="entry name" value="Trypsin_2"/>
    <property type="match status" value="1"/>
</dbReference>
<dbReference type="GO" id="GO:0005737">
    <property type="term" value="C:cytoplasm"/>
    <property type="evidence" value="ECO:0007669"/>
    <property type="project" value="TreeGrafter"/>
</dbReference>
<dbReference type="InterPro" id="IPR020472">
    <property type="entry name" value="WD40_PAC1"/>
</dbReference>
<feature type="compositionally biased region" description="Basic residues" evidence="4">
    <location>
        <begin position="1575"/>
        <end position="1586"/>
    </location>
</feature>
<feature type="compositionally biased region" description="Gly residues" evidence="4">
    <location>
        <begin position="1601"/>
        <end position="1611"/>
    </location>
</feature>
<dbReference type="Pfam" id="PF00400">
    <property type="entry name" value="WD40"/>
    <property type="match status" value="7"/>
</dbReference>
<dbReference type="InterPro" id="IPR015943">
    <property type="entry name" value="WD40/YVTN_repeat-like_dom_sf"/>
</dbReference>
<dbReference type="InterPro" id="IPR019775">
    <property type="entry name" value="WD40_repeat_CS"/>
</dbReference>
<feature type="repeat" description="WD" evidence="3">
    <location>
        <begin position="890"/>
        <end position="931"/>
    </location>
</feature>
<feature type="compositionally biased region" description="Basic and acidic residues" evidence="4">
    <location>
        <begin position="1322"/>
        <end position="1344"/>
    </location>
</feature>
<dbReference type="SMART" id="SM00320">
    <property type="entry name" value="WD40"/>
    <property type="match status" value="9"/>
</dbReference>
<reference evidence="6 7" key="1">
    <citation type="submission" date="2013-02" db="EMBL/GenBank/DDBJ databases">
        <title>Draft Genome Sequence of Streptomyces afghaniensis, Which Produces Compounds of the Julimycin B-Complex.</title>
        <authorList>
            <person name="Gruening B.A."/>
            <person name="Praeg A."/>
            <person name="Erxleben A."/>
            <person name="Guenther S."/>
            <person name="Fiedler H.-P."/>
            <person name="Goodfellow M."/>
            <person name="Mueller M."/>
        </authorList>
    </citation>
    <scope>NUCLEOTIDE SEQUENCE [LARGE SCALE GENOMIC DNA]</scope>
    <source>
        <strain evidence="6 7">772</strain>
    </source>
</reference>
<dbReference type="GO" id="GO:0010992">
    <property type="term" value="P:ubiquitin recycling"/>
    <property type="evidence" value="ECO:0007669"/>
    <property type="project" value="TreeGrafter"/>
</dbReference>
<evidence type="ECO:0000313" key="7">
    <source>
        <dbReference type="Proteomes" id="UP000015001"/>
    </source>
</evidence>
<feature type="region of interest" description="Disordered" evidence="4">
    <location>
        <begin position="316"/>
        <end position="352"/>
    </location>
</feature>
<feature type="compositionally biased region" description="Basic residues" evidence="4">
    <location>
        <begin position="1524"/>
        <end position="1536"/>
    </location>
</feature>
<proteinExistence type="predicted"/>
<accession>S4NTY5</accession>
<dbReference type="InterPro" id="IPR036322">
    <property type="entry name" value="WD40_repeat_dom_sf"/>
</dbReference>
<dbReference type="PANTHER" id="PTHR19849">
    <property type="entry name" value="PHOSPHOLIPASE A-2-ACTIVATING PROTEIN"/>
    <property type="match status" value="1"/>
</dbReference>
<comment type="caution">
    <text evidence="6">The sequence shown here is derived from an EMBL/GenBank/DDBJ whole genome shotgun (WGS) entry which is preliminary data.</text>
</comment>
<dbReference type="Gene3D" id="3.40.50.300">
    <property type="entry name" value="P-loop containing nucleotide triphosphate hydrolases"/>
    <property type="match status" value="1"/>
</dbReference>
<dbReference type="PATRIC" id="fig|1283301.3.peg.1074"/>
<dbReference type="PROSITE" id="PS50082">
    <property type="entry name" value="WD_REPEATS_2"/>
    <property type="match status" value="7"/>
</dbReference>
<dbReference type="InterPro" id="IPR001680">
    <property type="entry name" value="WD40_rpt"/>
</dbReference>
<dbReference type="InterPro" id="IPR009003">
    <property type="entry name" value="Peptidase_S1_PA"/>
</dbReference>
<evidence type="ECO:0000256" key="3">
    <source>
        <dbReference type="PROSITE-ProRule" id="PRU00221"/>
    </source>
</evidence>
<evidence type="ECO:0000256" key="2">
    <source>
        <dbReference type="ARBA" id="ARBA00022737"/>
    </source>
</evidence>
<feature type="region of interest" description="Disordered" evidence="4">
    <location>
        <begin position="1470"/>
        <end position="1621"/>
    </location>
</feature>
<dbReference type="PANTHER" id="PTHR19849:SF1">
    <property type="entry name" value="F-BOX_WD REPEAT-CONTAINING PROTEIN 7"/>
    <property type="match status" value="1"/>
</dbReference>
<keyword evidence="1 3" id="KW-0853">WD repeat</keyword>
<evidence type="ECO:0000256" key="1">
    <source>
        <dbReference type="ARBA" id="ARBA00022574"/>
    </source>
</evidence>
<feature type="compositionally biased region" description="Basic residues" evidence="4">
    <location>
        <begin position="1378"/>
        <end position="1389"/>
    </location>
</feature>